<evidence type="ECO:0000313" key="2">
    <source>
        <dbReference type="Proteomes" id="UP000520156"/>
    </source>
</evidence>
<reference evidence="1 2" key="1">
    <citation type="submission" date="2020-08" db="EMBL/GenBank/DDBJ databases">
        <title>The genome sequence of Novosphingobium flavum 4Y4.</title>
        <authorList>
            <person name="Liu Y."/>
        </authorList>
    </citation>
    <scope>NUCLEOTIDE SEQUENCE [LARGE SCALE GENOMIC DNA]</scope>
    <source>
        <strain evidence="1 2">4Y4</strain>
    </source>
</reference>
<comment type="caution">
    <text evidence="1">The sequence shown here is derived from an EMBL/GenBank/DDBJ whole genome shotgun (WGS) entry which is preliminary data.</text>
</comment>
<name>A0A7X1F7U7_9SPHN</name>
<gene>
    <name evidence="1" type="ORF">H7F49_09805</name>
</gene>
<keyword evidence="2" id="KW-1185">Reference proteome</keyword>
<accession>A0A7X1F7U7</accession>
<proteinExistence type="predicted"/>
<protein>
    <submittedName>
        <fullName evidence="1">Uncharacterized protein</fullName>
    </submittedName>
</protein>
<evidence type="ECO:0000313" key="1">
    <source>
        <dbReference type="EMBL" id="MBC2651998.1"/>
    </source>
</evidence>
<organism evidence="1 2">
    <name type="scientific">Novosphingobium aerophilum</name>
    <dbReference type="NCBI Taxonomy" id="2839843"/>
    <lineage>
        <taxon>Bacteria</taxon>
        <taxon>Pseudomonadati</taxon>
        <taxon>Pseudomonadota</taxon>
        <taxon>Alphaproteobacteria</taxon>
        <taxon>Sphingomonadales</taxon>
        <taxon>Sphingomonadaceae</taxon>
        <taxon>Novosphingobium</taxon>
    </lineage>
</organism>
<dbReference type="Proteomes" id="UP000520156">
    <property type="component" value="Unassembled WGS sequence"/>
</dbReference>
<dbReference type="AlphaFoldDB" id="A0A7X1F7U7"/>
<sequence length="80" mass="8866">MGWTDYATLQLRDGGGGVLHGMKRLRTGTFAELIAFVASLPEVEREAYAIAKAGDRLFLSREIRLLAERPDFPLHSAYDG</sequence>
<dbReference type="EMBL" id="JACLAU010000012">
    <property type="protein sequence ID" value="MBC2651998.1"/>
    <property type="molecule type" value="Genomic_DNA"/>
</dbReference>